<dbReference type="Pfam" id="PF13378">
    <property type="entry name" value="MR_MLE_C"/>
    <property type="match status" value="1"/>
</dbReference>
<evidence type="ECO:0000313" key="6">
    <source>
        <dbReference type="EMBL" id="VDC19213.1"/>
    </source>
</evidence>
<evidence type="ECO:0000256" key="3">
    <source>
        <dbReference type="ARBA" id="ARBA00022723"/>
    </source>
</evidence>
<keyword evidence="3" id="KW-0479">Metal-binding</keyword>
<dbReference type="SFLD" id="SFLDS00001">
    <property type="entry name" value="Enolase"/>
    <property type="match status" value="1"/>
</dbReference>
<dbReference type="NCBIfam" id="NF043002">
    <property type="entry name" value="HProlDhtase"/>
    <property type="match status" value="1"/>
</dbReference>
<dbReference type="AlphaFoldDB" id="A0A3P5WKT6"/>
<protein>
    <submittedName>
        <fullName evidence="6">4-hydroxyproline betaine 2-epimerase</fullName>
        <ecNumber evidence="6">5.1.1.-</ecNumber>
    </submittedName>
</protein>
<keyword evidence="6" id="KW-0413">Isomerase</keyword>
<dbReference type="SFLD" id="SFLDG00180">
    <property type="entry name" value="muconate_cycloisomerase"/>
    <property type="match status" value="1"/>
</dbReference>
<gene>
    <name evidence="6" type="primary">hpbD_2</name>
    <name evidence="6" type="ORF">XINFAN_00109</name>
</gene>
<dbReference type="InterPro" id="IPR034620">
    <property type="entry name" value="Cis-3-h-L-Pro_dehydratase"/>
</dbReference>
<dbReference type="InterPro" id="IPR036849">
    <property type="entry name" value="Enolase-like_C_sf"/>
</dbReference>
<dbReference type="EC" id="5.1.1.-" evidence="6"/>
<dbReference type="PANTHER" id="PTHR48080">
    <property type="entry name" value="D-GALACTONATE DEHYDRATASE-RELATED"/>
    <property type="match status" value="1"/>
</dbReference>
<dbReference type="InterPro" id="IPR054855">
    <property type="entry name" value="HProlDhtase"/>
</dbReference>
<name>A0A3P5WKT6_9RHOB</name>
<dbReference type="Pfam" id="PF02746">
    <property type="entry name" value="MR_MLE_N"/>
    <property type="match status" value="1"/>
</dbReference>
<evidence type="ECO:0000313" key="7">
    <source>
        <dbReference type="Proteomes" id="UP000277498"/>
    </source>
</evidence>
<dbReference type="SFLD" id="SFLDF00555">
    <property type="entry name" value="cis-3-hydroxy-L-proline_dehydr"/>
    <property type="match status" value="1"/>
</dbReference>
<evidence type="ECO:0000256" key="4">
    <source>
        <dbReference type="ARBA" id="ARBA00022842"/>
    </source>
</evidence>
<dbReference type="Gene3D" id="3.20.20.120">
    <property type="entry name" value="Enolase-like C-terminal domain"/>
    <property type="match status" value="1"/>
</dbReference>
<dbReference type="OrthoDB" id="9802699at2"/>
<dbReference type="InterPro" id="IPR029017">
    <property type="entry name" value="Enolase-like_N"/>
</dbReference>
<dbReference type="Proteomes" id="UP000277498">
    <property type="component" value="Unassembled WGS sequence"/>
</dbReference>
<evidence type="ECO:0000259" key="5">
    <source>
        <dbReference type="SMART" id="SM00922"/>
    </source>
</evidence>
<sequence>MKITKVSIHQVDLPLKEGRYSWSIHSFAAFDSTVVLIETDDGVTGVGETCPLGPAYLPAYAEGARTGLAKLAQGLIGEDPTQIARVGERMEQLLKGHPYAKSAIDMACWDILGKVTGQPVYNLLGGKLQDKVTLFKVVSRDDPEKMAAKLQSYQDQGFRQFQMKVGAGANDDIDRIHAVSSKLKSGNILAADANTGWKQHEALRVVKAVRDVDIFIEQPCMSYEECLVVRQHTDHPMILDECMDDVFSLMRGYHDRAMDAVNVKINRIGGISKTRQFRDLCTDMGIGVTIEDTWGGEIATSAIAHLAHSTQRGLHFQSSAFHEYHSLEIASGGPVVADGFMVASDKPGLGVEPHMDVLGDPVAVIQ</sequence>
<proteinExistence type="inferred from homology"/>
<dbReference type="Gene3D" id="3.30.390.10">
    <property type="entry name" value="Enolase-like, N-terminal domain"/>
    <property type="match status" value="1"/>
</dbReference>
<organism evidence="6 7">
    <name type="scientific">Pseudogemmobacter humi</name>
    <dbReference type="NCBI Taxonomy" id="2483812"/>
    <lineage>
        <taxon>Bacteria</taxon>
        <taxon>Pseudomonadati</taxon>
        <taxon>Pseudomonadota</taxon>
        <taxon>Alphaproteobacteria</taxon>
        <taxon>Rhodobacterales</taxon>
        <taxon>Paracoccaceae</taxon>
        <taxon>Pseudogemmobacter</taxon>
    </lineage>
</organism>
<dbReference type="GO" id="GO:0016836">
    <property type="term" value="F:hydro-lyase activity"/>
    <property type="evidence" value="ECO:0007669"/>
    <property type="project" value="InterPro"/>
</dbReference>
<dbReference type="SUPFAM" id="SSF54826">
    <property type="entry name" value="Enolase N-terminal domain-like"/>
    <property type="match status" value="1"/>
</dbReference>
<accession>A0A3P5WKT6</accession>
<dbReference type="FunFam" id="3.30.390.10:FF:000009">
    <property type="entry name" value="Hydrophobic dipeptide epimerase"/>
    <property type="match status" value="1"/>
</dbReference>
<dbReference type="SMART" id="SM00922">
    <property type="entry name" value="MR_MLE"/>
    <property type="match status" value="1"/>
</dbReference>
<dbReference type="CDD" id="cd03316">
    <property type="entry name" value="MR_like"/>
    <property type="match status" value="1"/>
</dbReference>
<dbReference type="InterPro" id="IPR029065">
    <property type="entry name" value="Enolase_C-like"/>
</dbReference>
<feature type="domain" description="Mandelate racemase/muconate lactonizing enzyme C-terminal" evidence="5">
    <location>
        <begin position="143"/>
        <end position="236"/>
    </location>
</feature>
<comment type="cofactor">
    <cofactor evidence="1">
        <name>Mg(2+)</name>
        <dbReference type="ChEBI" id="CHEBI:18420"/>
    </cofactor>
</comment>
<evidence type="ECO:0000256" key="2">
    <source>
        <dbReference type="ARBA" id="ARBA00008031"/>
    </source>
</evidence>
<dbReference type="SUPFAM" id="SSF51604">
    <property type="entry name" value="Enolase C-terminal domain-like"/>
    <property type="match status" value="1"/>
</dbReference>
<dbReference type="InterPro" id="IPR013342">
    <property type="entry name" value="Mandelate_racemase_C"/>
</dbReference>
<dbReference type="PANTHER" id="PTHR48080:SF3">
    <property type="entry name" value="ENOLASE SUPERFAMILY MEMBER DDB_G0284701"/>
    <property type="match status" value="1"/>
</dbReference>
<comment type="similarity">
    <text evidence="2">Belongs to the mandelate racemase/muconate lactonizing enzyme family.</text>
</comment>
<dbReference type="EMBL" id="UXAW01000029">
    <property type="protein sequence ID" value="VDC19213.1"/>
    <property type="molecule type" value="Genomic_DNA"/>
</dbReference>
<keyword evidence="7" id="KW-1185">Reference proteome</keyword>
<evidence type="ECO:0000256" key="1">
    <source>
        <dbReference type="ARBA" id="ARBA00001946"/>
    </source>
</evidence>
<dbReference type="InterPro" id="IPR013341">
    <property type="entry name" value="Mandelate_racemase_N_dom"/>
</dbReference>
<reference evidence="6 7" key="1">
    <citation type="submission" date="2018-11" db="EMBL/GenBank/DDBJ databases">
        <authorList>
            <person name="Criscuolo A."/>
        </authorList>
    </citation>
    <scope>NUCLEOTIDE SEQUENCE [LARGE SCALE GENOMIC DNA]</scope>
    <source>
        <strain evidence="6">ACIP111625</strain>
    </source>
</reference>
<dbReference type="GO" id="GO:0046872">
    <property type="term" value="F:metal ion binding"/>
    <property type="evidence" value="ECO:0007669"/>
    <property type="project" value="UniProtKB-KW"/>
</dbReference>
<keyword evidence="4" id="KW-0460">Magnesium</keyword>
<dbReference type="GO" id="GO:0016853">
    <property type="term" value="F:isomerase activity"/>
    <property type="evidence" value="ECO:0007669"/>
    <property type="project" value="UniProtKB-KW"/>
</dbReference>
<dbReference type="RefSeq" id="WP_124084630.1">
    <property type="nucleotide sequence ID" value="NZ_UXAW01000029.1"/>
</dbReference>
<dbReference type="InterPro" id="IPR034593">
    <property type="entry name" value="DgoD-like"/>
</dbReference>